<dbReference type="PANTHER" id="PTHR10190:SF16">
    <property type="entry name" value="DEVELOPMENTAL PROTEIN EYES ABSENT"/>
    <property type="match status" value="1"/>
</dbReference>
<sequence>MTVSTPIIAILPRAAAPMPVAALSAHRCHTQSCAPRRWEAVYDVVAQMVVLPVVCVSLVGVVGVMLGLECMETLQRRDLRQMRFSWATIVDALLRGYRTTTMLANTSGGNNKREHNSDGGKSVNQDRHQREHEDGRRQNTRPLKKQKSSADNADSSSNGGSNGYSGDSDGNASLETRPQAPNEACVRPKKTHALSPRKRRRVFIWDLDETLVLFASLYTGAFAQQHGKEIALGVRLGEQMMTFLLAMLERHFFFNDLHDADIDHIHCLEDPTRRRPEASRTTEADAGNGGADAPSQSGLLERYERIREIYEREGAVDFLSDERSEWFAIREALVASIDTFSTGWLREARQVLELLTTKKTTVAPSSRETDGDESVVEYENINLLVTNTQLAPALCKCLIYQLDAFFPIECVYSSSKLHKQHCFEQIMQQYDGVSGDDDKDASNRVEFIAIGDGAEEEHVSRALGISFHKIRSLADLKRLRFDLQLDAPAPSLSL</sequence>
<feature type="active site" description="Nucleophile" evidence="7">
    <location>
        <position position="206"/>
    </location>
</feature>
<accession>K3WG24</accession>
<evidence type="ECO:0000256" key="8">
    <source>
        <dbReference type="PIRSR" id="PIRSR628472-2"/>
    </source>
</evidence>
<dbReference type="Proteomes" id="UP000019132">
    <property type="component" value="Unassembled WGS sequence"/>
</dbReference>
<keyword evidence="10" id="KW-0472">Membrane</keyword>
<name>K3WG24_GLOUD</name>
<dbReference type="GO" id="GO:0045739">
    <property type="term" value="P:positive regulation of DNA repair"/>
    <property type="evidence" value="ECO:0007669"/>
    <property type="project" value="TreeGrafter"/>
</dbReference>
<feature type="compositionally biased region" description="Low complexity" evidence="9">
    <location>
        <begin position="149"/>
        <end position="173"/>
    </location>
</feature>
<dbReference type="InterPro" id="IPR028472">
    <property type="entry name" value="EYA"/>
</dbReference>
<feature type="region of interest" description="Disordered" evidence="9">
    <location>
        <begin position="104"/>
        <end position="193"/>
    </location>
</feature>
<comment type="catalytic activity">
    <reaction evidence="6">
        <text>O-phospho-L-tyrosyl-[protein] + H2O = L-tyrosyl-[protein] + phosphate</text>
        <dbReference type="Rhea" id="RHEA:10684"/>
        <dbReference type="Rhea" id="RHEA-COMP:10136"/>
        <dbReference type="Rhea" id="RHEA-COMP:20101"/>
        <dbReference type="ChEBI" id="CHEBI:15377"/>
        <dbReference type="ChEBI" id="CHEBI:43474"/>
        <dbReference type="ChEBI" id="CHEBI:46858"/>
        <dbReference type="ChEBI" id="CHEBI:61978"/>
        <dbReference type="EC" id="3.1.3.48"/>
    </reaction>
</comment>
<feature type="binding site" evidence="8">
    <location>
        <position position="208"/>
    </location>
    <ligand>
        <name>Mg(2+)</name>
        <dbReference type="ChEBI" id="CHEBI:18420"/>
    </ligand>
</feature>
<evidence type="ECO:0000256" key="6">
    <source>
        <dbReference type="ARBA" id="ARBA00051722"/>
    </source>
</evidence>
<keyword evidence="8" id="KW-0479">Metal-binding</keyword>
<dbReference type="InParanoid" id="K3WG24"/>
<keyword evidence="12" id="KW-1185">Reference proteome</keyword>
<feature type="compositionally biased region" description="Basic and acidic residues" evidence="9">
    <location>
        <begin position="111"/>
        <end position="137"/>
    </location>
</feature>
<keyword evidence="3" id="KW-0378">Hydrolase</keyword>
<feature type="compositionally biased region" description="Basic residues" evidence="9">
    <location>
        <begin position="138"/>
        <end position="147"/>
    </location>
</feature>
<keyword evidence="5" id="KW-0904">Protein phosphatase</keyword>
<feature type="compositionally biased region" description="Basic and acidic residues" evidence="9">
    <location>
        <begin position="273"/>
        <end position="283"/>
    </location>
</feature>
<dbReference type="STRING" id="431595.K3WG24"/>
<dbReference type="InterPro" id="IPR038102">
    <property type="entry name" value="EYA_dom_sf"/>
</dbReference>
<keyword evidence="10" id="KW-0812">Transmembrane</keyword>
<dbReference type="GO" id="GO:0046872">
    <property type="term" value="F:metal ion binding"/>
    <property type="evidence" value="ECO:0007669"/>
    <property type="project" value="UniProtKB-KW"/>
</dbReference>
<protein>
    <recommendedName>
        <fullName evidence="2">protein-tyrosine-phosphatase</fullName>
        <ecNumber evidence="2">3.1.3.48</ecNumber>
    </recommendedName>
</protein>
<feature type="active site" description="Proton donor" evidence="7">
    <location>
        <position position="208"/>
    </location>
</feature>
<reference evidence="12" key="1">
    <citation type="journal article" date="2010" name="Genome Biol.">
        <title>Genome sequence of the necrotrophic plant pathogen Pythium ultimum reveals original pathogenicity mechanisms and effector repertoire.</title>
        <authorList>
            <person name="Levesque C.A."/>
            <person name="Brouwer H."/>
            <person name="Cano L."/>
            <person name="Hamilton J.P."/>
            <person name="Holt C."/>
            <person name="Huitema E."/>
            <person name="Raffaele S."/>
            <person name="Robideau G.P."/>
            <person name="Thines M."/>
            <person name="Win J."/>
            <person name="Zerillo M.M."/>
            <person name="Beakes G.W."/>
            <person name="Boore J.L."/>
            <person name="Busam D."/>
            <person name="Dumas B."/>
            <person name="Ferriera S."/>
            <person name="Fuerstenberg S.I."/>
            <person name="Gachon C.M."/>
            <person name="Gaulin E."/>
            <person name="Govers F."/>
            <person name="Grenville-Briggs L."/>
            <person name="Horner N."/>
            <person name="Hostetler J."/>
            <person name="Jiang R.H."/>
            <person name="Johnson J."/>
            <person name="Krajaejun T."/>
            <person name="Lin H."/>
            <person name="Meijer H.J."/>
            <person name="Moore B."/>
            <person name="Morris P."/>
            <person name="Phuntmart V."/>
            <person name="Puiu D."/>
            <person name="Shetty J."/>
            <person name="Stajich J.E."/>
            <person name="Tripathy S."/>
            <person name="Wawra S."/>
            <person name="van West P."/>
            <person name="Whitty B.R."/>
            <person name="Coutinho P.M."/>
            <person name="Henrissat B."/>
            <person name="Martin F."/>
            <person name="Thomas P.D."/>
            <person name="Tyler B.M."/>
            <person name="De Vries R.P."/>
            <person name="Kamoun S."/>
            <person name="Yandell M."/>
            <person name="Tisserat N."/>
            <person name="Buell C.R."/>
        </authorList>
    </citation>
    <scope>NUCLEOTIDE SEQUENCE</scope>
    <source>
        <strain evidence="12">DAOM:BR144</strain>
    </source>
</reference>
<reference evidence="11" key="3">
    <citation type="submission" date="2015-02" db="UniProtKB">
        <authorList>
            <consortium name="EnsemblProtists"/>
        </authorList>
    </citation>
    <scope>IDENTIFICATION</scope>
    <source>
        <strain evidence="11">DAOM BR144</strain>
    </source>
</reference>
<dbReference type="EC" id="3.1.3.48" evidence="2"/>
<evidence type="ECO:0000256" key="2">
    <source>
        <dbReference type="ARBA" id="ARBA00013064"/>
    </source>
</evidence>
<evidence type="ECO:0000313" key="11">
    <source>
        <dbReference type="EnsemblProtists" id="PYU1_T003915"/>
    </source>
</evidence>
<dbReference type="GO" id="GO:0004725">
    <property type="term" value="F:protein tyrosine phosphatase activity"/>
    <property type="evidence" value="ECO:0007669"/>
    <property type="project" value="UniProtKB-EC"/>
</dbReference>
<evidence type="ECO:0000256" key="4">
    <source>
        <dbReference type="ARBA" id="ARBA00022842"/>
    </source>
</evidence>
<dbReference type="eggNOG" id="KOG3107">
    <property type="taxonomic scope" value="Eukaryota"/>
</dbReference>
<feature type="transmembrane region" description="Helical" evidence="10">
    <location>
        <begin position="46"/>
        <end position="68"/>
    </location>
</feature>
<dbReference type="GO" id="GO:0030154">
    <property type="term" value="P:cell differentiation"/>
    <property type="evidence" value="ECO:0007669"/>
    <property type="project" value="TreeGrafter"/>
</dbReference>
<evidence type="ECO:0000256" key="1">
    <source>
        <dbReference type="ARBA" id="ARBA00010501"/>
    </source>
</evidence>
<dbReference type="VEuPathDB" id="FungiDB:PYU1_G003905"/>
<comment type="similarity">
    <text evidence="1">Belongs to the HAD-like hydrolase superfamily. EYA family.</text>
</comment>
<organism evidence="11 12">
    <name type="scientific">Globisporangium ultimum (strain ATCC 200006 / CBS 805.95 / DAOM BR144)</name>
    <name type="common">Pythium ultimum</name>
    <dbReference type="NCBI Taxonomy" id="431595"/>
    <lineage>
        <taxon>Eukaryota</taxon>
        <taxon>Sar</taxon>
        <taxon>Stramenopiles</taxon>
        <taxon>Oomycota</taxon>
        <taxon>Peronosporomycetes</taxon>
        <taxon>Pythiales</taxon>
        <taxon>Pythiaceae</taxon>
        <taxon>Globisporangium</taxon>
    </lineage>
</organism>
<evidence type="ECO:0000313" key="12">
    <source>
        <dbReference type="Proteomes" id="UP000019132"/>
    </source>
</evidence>
<proteinExistence type="inferred from homology"/>
<feature type="region of interest" description="Disordered" evidence="9">
    <location>
        <begin position="273"/>
        <end position="296"/>
    </location>
</feature>
<dbReference type="AlphaFoldDB" id="K3WG24"/>
<dbReference type="GO" id="GO:0005634">
    <property type="term" value="C:nucleus"/>
    <property type="evidence" value="ECO:0007669"/>
    <property type="project" value="TreeGrafter"/>
</dbReference>
<comment type="cofactor">
    <cofactor evidence="8">
        <name>Mg(2+)</name>
        <dbReference type="ChEBI" id="CHEBI:18420"/>
    </cofactor>
    <text evidence="8">Binds 1 Mg(2+) ion per subunit.</text>
</comment>
<dbReference type="Gene3D" id="3.40.50.12350">
    <property type="match status" value="1"/>
</dbReference>
<dbReference type="EnsemblProtists" id="PYU1_T003915">
    <property type="protein sequence ID" value="PYU1_T003915"/>
    <property type="gene ID" value="PYU1_G003905"/>
</dbReference>
<dbReference type="HOGENOM" id="CLU_028712_0_0_1"/>
<dbReference type="PANTHER" id="PTHR10190">
    <property type="entry name" value="EYES ABSENT"/>
    <property type="match status" value="1"/>
</dbReference>
<reference evidence="12" key="2">
    <citation type="submission" date="2010-04" db="EMBL/GenBank/DDBJ databases">
        <authorList>
            <person name="Buell R."/>
            <person name="Hamilton J."/>
            <person name="Hostetler J."/>
        </authorList>
    </citation>
    <scope>NUCLEOTIDE SEQUENCE [LARGE SCALE GENOMIC DNA]</scope>
    <source>
        <strain evidence="12">DAOM:BR144</strain>
    </source>
</reference>
<dbReference type="EMBL" id="GL376567">
    <property type="status" value="NOT_ANNOTATED_CDS"/>
    <property type="molecule type" value="Genomic_DNA"/>
</dbReference>
<evidence type="ECO:0000256" key="10">
    <source>
        <dbReference type="SAM" id="Phobius"/>
    </source>
</evidence>
<evidence type="ECO:0000256" key="5">
    <source>
        <dbReference type="ARBA" id="ARBA00022912"/>
    </source>
</evidence>
<keyword evidence="10" id="KW-1133">Transmembrane helix</keyword>
<keyword evidence="4 8" id="KW-0460">Magnesium</keyword>
<feature type="binding site" evidence="8">
    <location>
        <position position="452"/>
    </location>
    <ligand>
        <name>Mg(2+)</name>
        <dbReference type="ChEBI" id="CHEBI:18420"/>
    </ligand>
</feature>
<evidence type="ECO:0000256" key="3">
    <source>
        <dbReference type="ARBA" id="ARBA00022801"/>
    </source>
</evidence>
<evidence type="ECO:0000256" key="7">
    <source>
        <dbReference type="PIRSR" id="PIRSR628472-1"/>
    </source>
</evidence>
<feature type="binding site" evidence="8">
    <location>
        <position position="206"/>
    </location>
    <ligand>
        <name>Mg(2+)</name>
        <dbReference type="ChEBI" id="CHEBI:18420"/>
    </ligand>
</feature>
<evidence type="ECO:0000256" key="9">
    <source>
        <dbReference type="SAM" id="MobiDB-lite"/>
    </source>
</evidence>